<feature type="modified residue" description="4-aspartylphosphate" evidence="4">
    <location>
        <position position="59"/>
    </location>
</feature>
<comment type="caution">
    <text evidence="6">The sequence shown here is derived from an EMBL/GenBank/DDBJ whole genome shotgun (WGS) entry which is preliminary data.</text>
</comment>
<gene>
    <name evidence="6" type="ORF">D3272_22690</name>
</gene>
<sequence length="133" mass="14473">MNETNSPVALVVDDDPLICMDAVGMLEDAGFEVLDAPNVELALGLLREHHPRLTLLFTDVQMPGEHDGFHLAREVARCWPHISIVVASGQANPTPGDMPQGASFISKPFSAGVVHDALRQIVPEHRRPKPLRG</sequence>
<dbReference type="PANTHER" id="PTHR44591">
    <property type="entry name" value="STRESS RESPONSE REGULATOR PROTEIN 1"/>
    <property type="match status" value="1"/>
</dbReference>
<reference evidence="6 7" key="1">
    <citation type="submission" date="2018-09" db="EMBL/GenBank/DDBJ databases">
        <authorList>
            <person name="Grouzdev D.S."/>
            <person name="Krutkina M.S."/>
        </authorList>
    </citation>
    <scope>NUCLEOTIDE SEQUENCE [LARGE SCALE GENOMIC DNA]</scope>
    <source>
        <strain evidence="6 7">RmlP001</strain>
    </source>
</reference>
<dbReference type="PANTHER" id="PTHR44591:SF3">
    <property type="entry name" value="RESPONSE REGULATORY DOMAIN-CONTAINING PROTEIN"/>
    <property type="match status" value="1"/>
</dbReference>
<dbReference type="OrthoDB" id="9784719at2"/>
<evidence type="ECO:0000313" key="7">
    <source>
        <dbReference type="Proteomes" id="UP000289411"/>
    </source>
</evidence>
<keyword evidence="3" id="KW-0804">Transcription</keyword>
<organism evidence="6 7">
    <name type="scientific">Lichenibacterium ramalinae</name>
    <dbReference type="NCBI Taxonomy" id="2316527"/>
    <lineage>
        <taxon>Bacteria</taxon>
        <taxon>Pseudomonadati</taxon>
        <taxon>Pseudomonadota</taxon>
        <taxon>Alphaproteobacteria</taxon>
        <taxon>Hyphomicrobiales</taxon>
        <taxon>Lichenihabitantaceae</taxon>
        <taxon>Lichenibacterium</taxon>
    </lineage>
</organism>
<protein>
    <submittedName>
        <fullName evidence="6">Response regulator</fullName>
    </submittedName>
</protein>
<evidence type="ECO:0000256" key="2">
    <source>
        <dbReference type="ARBA" id="ARBA00023015"/>
    </source>
</evidence>
<dbReference type="GO" id="GO:0000160">
    <property type="term" value="P:phosphorelay signal transduction system"/>
    <property type="evidence" value="ECO:0007669"/>
    <property type="project" value="InterPro"/>
</dbReference>
<dbReference type="SUPFAM" id="SSF52172">
    <property type="entry name" value="CheY-like"/>
    <property type="match status" value="1"/>
</dbReference>
<dbReference type="Pfam" id="PF00072">
    <property type="entry name" value="Response_reg"/>
    <property type="match status" value="1"/>
</dbReference>
<dbReference type="SMART" id="SM00448">
    <property type="entry name" value="REC"/>
    <property type="match status" value="1"/>
</dbReference>
<evidence type="ECO:0000256" key="1">
    <source>
        <dbReference type="ARBA" id="ARBA00022553"/>
    </source>
</evidence>
<proteinExistence type="predicted"/>
<dbReference type="InterPro" id="IPR011006">
    <property type="entry name" value="CheY-like_superfamily"/>
</dbReference>
<reference evidence="6 7" key="2">
    <citation type="submission" date="2019-02" db="EMBL/GenBank/DDBJ databases">
        <title>'Lichenibacterium ramalinii' gen. nov. sp. nov., 'Lichenibacterium minor' gen. nov. sp. nov.</title>
        <authorList>
            <person name="Pankratov T."/>
        </authorList>
    </citation>
    <scope>NUCLEOTIDE SEQUENCE [LARGE SCALE GENOMIC DNA]</scope>
    <source>
        <strain evidence="6 7">RmlP001</strain>
    </source>
</reference>
<feature type="domain" description="Response regulatory" evidence="5">
    <location>
        <begin position="8"/>
        <end position="122"/>
    </location>
</feature>
<dbReference type="AlphaFoldDB" id="A0A4Q2R812"/>
<name>A0A4Q2R812_9HYPH</name>
<dbReference type="Proteomes" id="UP000289411">
    <property type="component" value="Unassembled WGS sequence"/>
</dbReference>
<dbReference type="Gene3D" id="3.40.50.2300">
    <property type="match status" value="1"/>
</dbReference>
<evidence type="ECO:0000313" key="6">
    <source>
        <dbReference type="EMBL" id="RYB02131.1"/>
    </source>
</evidence>
<accession>A0A4Q2R812</accession>
<evidence type="ECO:0000256" key="3">
    <source>
        <dbReference type="ARBA" id="ARBA00023163"/>
    </source>
</evidence>
<dbReference type="EMBL" id="QYBC01000023">
    <property type="protein sequence ID" value="RYB02131.1"/>
    <property type="molecule type" value="Genomic_DNA"/>
</dbReference>
<evidence type="ECO:0000256" key="4">
    <source>
        <dbReference type="PROSITE-ProRule" id="PRU00169"/>
    </source>
</evidence>
<keyword evidence="1 4" id="KW-0597">Phosphoprotein</keyword>
<dbReference type="InterPro" id="IPR050595">
    <property type="entry name" value="Bact_response_regulator"/>
</dbReference>
<keyword evidence="7" id="KW-1185">Reference proteome</keyword>
<dbReference type="PROSITE" id="PS50110">
    <property type="entry name" value="RESPONSE_REGULATORY"/>
    <property type="match status" value="1"/>
</dbReference>
<evidence type="ECO:0000259" key="5">
    <source>
        <dbReference type="PROSITE" id="PS50110"/>
    </source>
</evidence>
<dbReference type="InterPro" id="IPR001789">
    <property type="entry name" value="Sig_transdc_resp-reg_receiver"/>
</dbReference>
<keyword evidence="2" id="KW-0805">Transcription regulation</keyword>